<name>A0A0C2XAF3_AMAMK</name>
<keyword evidence="2" id="KW-1185">Reference proteome</keyword>
<dbReference type="InterPro" id="IPR051664">
    <property type="entry name" value="MYND-type_zinc_finger"/>
</dbReference>
<gene>
    <name evidence="1" type="ORF">M378DRAFT_76549</name>
</gene>
<dbReference type="HOGENOM" id="CLU_1170407_0_0_1"/>
<dbReference type="PANTHER" id="PTHR47442">
    <property type="entry name" value="MYND-TYPE ZINC FINGER PROTEIN MUB1"/>
    <property type="match status" value="1"/>
</dbReference>
<dbReference type="EMBL" id="KN818240">
    <property type="protein sequence ID" value="KIL65793.1"/>
    <property type="molecule type" value="Genomic_DNA"/>
</dbReference>
<accession>A0A0C2XAF3</accession>
<dbReference type="PANTHER" id="PTHR47442:SF1">
    <property type="entry name" value="MYND-TYPE ZINC FINGER PROTEIN MUB1"/>
    <property type="match status" value="1"/>
</dbReference>
<dbReference type="GO" id="GO:0006511">
    <property type="term" value="P:ubiquitin-dependent protein catabolic process"/>
    <property type="evidence" value="ECO:0007669"/>
    <property type="project" value="TreeGrafter"/>
</dbReference>
<evidence type="ECO:0000313" key="2">
    <source>
        <dbReference type="Proteomes" id="UP000054549"/>
    </source>
</evidence>
<dbReference type="InParanoid" id="A0A0C2XAF3"/>
<dbReference type="OrthoDB" id="5594178at2759"/>
<dbReference type="AlphaFoldDB" id="A0A0C2XAF3"/>
<evidence type="ECO:0000313" key="1">
    <source>
        <dbReference type="EMBL" id="KIL65793.1"/>
    </source>
</evidence>
<proteinExistence type="predicted"/>
<dbReference type="GO" id="GO:1990304">
    <property type="term" value="C:MUB1-RAD6-UBR2 ubiquitin ligase complex"/>
    <property type="evidence" value="ECO:0007669"/>
    <property type="project" value="TreeGrafter"/>
</dbReference>
<dbReference type="Proteomes" id="UP000054549">
    <property type="component" value="Unassembled WGS sequence"/>
</dbReference>
<organism evidence="1 2">
    <name type="scientific">Amanita muscaria (strain Koide BX008)</name>
    <dbReference type="NCBI Taxonomy" id="946122"/>
    <lineage>
        <taxon>Eukaryota</taxon>
        <taxon>Fungi</taxon>
        <taxon>Dikarya</taxon>
        <taxon>Basidiomycota</taxon>
        <taxon>Agaricomycotina</taxon>
        <taxon>Agaricomycetes</taxon>
        <taxon>Agaricomycetidae</taxon>
        <taxon>Agaricales</taxon>
        <taxon>Pluteineae</taxon>
        <taxon>Amanitaceae</taxon>
        <taxon>Amanita</taxon>
    </lineage>
</organism>
<dbReference type="STRING" id="946122.A0A0C2XAF3"/>
<protein>
    <submittedName>
        <fullName evidence="1">Uncharacterized protein</fullName>
    </submittedName>
</protein>
<dbReference type="GO" id="GO:0007163">
    <property type="term" value="P:establishment or maintenance of cell polarity"/>
    <property type="evidence" value="ECO:0007669"/>
    <property type="project" value="TreeGrafter"/>
</dbReference>
<sequence length="237" mass="26473">MRESNFAFPAQNKACVCINTQLYDRRALDTTSNLPLLNSLQHLRHLTATSPRIREIMTMDGGLERLVRILYDFCLSPPPPDNPALVYGLSPPGYRPSKQTPALNPVIYDKHAAFRFSQAFECVVNIGVRGSEPIRSRVVQAGTLDVVGCVLEAWLASKGFAIGPSSSATGIPRETREQRQARRLAQAEQRQRDEAAALARALQRQIVLDQMQQRITHAQQERVIQQRIFGEGSNAVR</sequence>
<reference evidence="1 2" key="1">
    <citation type="submission" date="2014-04" db="EMBL/GenBank/DDBJ databases">
        <title>Evolutionary Origins and Diversification of the Mycorrhizal Mutualists.</title>
        <authorList>
            <consortium name="DOE Joint Genome Institute"/>
            <consortium name="Mycorrhizal Genomics Consortium"/>
            <person name="Kohler A."/>
            <person name="Kuo A."/>
            <person name="Nagy L.G."/>
            <person name="Floudas D."/>
            <person name="Copeland A."/>
            <person name="Barry K.W."/>
            <person name="Cichocki N."/>
            <person name="Veneault-Fourrey C."/>
            <person name="LaButti K."/>
            <person name="Lindquist E.A."/>
            <person name="Lipzen A."/>
            <person name="Lundell T."/>
            <person name="Morin E."/>
            <person name="Murat C."/>
            <person name="Riley R."/>
            <person name="Ohm R."/>
            <person name="Sun H."/>
            <person name="Tunlid A."/>
            <person name="Henrissat B."/>
            <person name="Grigoriev I.V."/>
            <person name="Hibbett D.S."/>
            <person name="Martin F."/>
        </authorList>
    </citation>
    <scope>NUCLEOTIDE SEQUENCE [LARGE SCALE GENOMIC DNA]</scope>
    <source>
        <strain evidence="1 2">Koide BX008</strain>
    </source>
</reference>